<dbReference type="RefSeq" id="WP_185132142.1">
    <property type="nucleotide sequence ID" value="NZ_JACJVO010000033.1"/>
</dbReference>
<dbReference type="SUPFAM" id="SSF53850">
    <property type="entry name" value="Periplasmic binding protein-like II"/>
    <property type="match status" value="1"/>
</dbReference>
<dbReference type="InterPro" id="IPR050490">
    <property type="entry name" value="Bact_solute-bd_prot1"/>
</dbReference>
<feature type="compositionally biased region" description="Low complexity" evidence="1">
    <location>
        <begin position="34"/>
        <end position="49"/>
    </location>
</feature>
<dbReference type="InterPro" id="IPR006059">
    <property type="entry name" value="SBP"/>
</dbReference>
<keyword evidence="2" id="KW-0732">Signal</keyword>
<evidence type="ECO:0000256" key="1">
    <source>
        <dbReference type="SAM" id="MobiDB-lite"/>
    </source>
</evidence>
<gene>
    <name evidence="3" type="ORF">H7C18_26520</name>
</gene>
<evidence type="ECO:0000313" key="3">
    <source>
        <dbReference type="EMBL" id="MBB6734487.1"/>
    </source>
</evidence>
<protein>
    <submittedName>
        <fullName evidence="3">Extracellular solute-binding protein</fullName>
    </submittedName>
</protein>
<comment type="caution">
    <text evidence="3">The sequence shown here is derived from an EMBL/GenBank/DDBJ whole genome shotgun (WGS) entry which is preliminary data.</text>
</comment>
<proteinExistence type="predicted"/>
<keyword evidence="4" id="KW-1185">Reference proteome</keyword>
<dbReference type="PANTHER" id="PTHR43649">
    <property type="entry name" value="ARABINOSE-BINDING PROTEIN-RELATED"/>
    <property type="match status" value="1"/>
</dbReference>
<feature type="chain" id="PRO_5039057165" evidence="2">
    <location>
        <begin position="25"/>
        <end position="484"/>
    </location>
</feature>
<dbReference type="PROSITE" id="PS51257">
    <property type="entry name" value="PROKAR_LIPOPROTEIN"/>
    <property type="match status" value="1"/>
</dbReference>
<sequence length="484" mass="52124">MKKTAWTGLALLLLLSACSGGPENEDGKGTASDSPAQGAQSNGQASAPADSKNGIPAKSGDPNEHVKLVVATYYLSGQLEAAVKKYETLHPNIDIELHAASTSGKDLNDVLNKRDQFIETNNTAMLAGGGPDLIELDELPSEQYVKRRLLVDLDPLMKQDADFHREQYFTNVIDHLQTGGGLYGIPLYFSLIGLFGDADAIGKAGVAFDDGSWTLNDFIGAARQWKQKGEYEYAFANEPSALLNELVSENYSKLATGTDGNAKFDADTLADLMQQVKTLFDEHLLYNFQTGGRGPAMAVPQSGGGSPYENAYFIETELFSLRDAVTNAPFPNTKLYAKPHPANTGDGGFFKPFGTLGINANSAHPQQAWDFIKFLLNDDSVQSYVGVLGDNPGFPMNKSVYEQQKNKMKKDGMVKQEDGSTVQADPALLNQIEAYLTGAVHAVGEPSKLEEIVGDGSEAFFSGQKSADAAAKLIANKIDLMLNE</sequence>
<dbReference type="Pfam" id="PF01547">
    <property type="entry name" value="SBP_bac_1"/>
    <property type="match status" value="1"/>
</dbReference>
<dbReference type="Gene3D" id="3.40.190.10">
    <property type="entry name" value="Periplasmic binding protein-like II"/>
    <property type="match status" value="1"/>
</dbReference>
<name>A0A7X0SQX4_9BACL</name>
<organism evidence="3 4">
    <name type="scientific">Cohnella zeiphila</name>
    <dbReference type="NCBI Taxonomy" id="2761120"/>
    <lineage>
        <taxon>Bacteria</taxon>
        <taxon>Bacillati</taxon>
        <taxon>Bacillota</taxon>
        <taxon>Bacilli</taxon>
        <taxon>Bacillales</taxon>
        <taxon>Paenibacillaceae</taxon>
        <taxon>Cohnella</taxon>
    </lineage>
</organism>
<dbReference type="Proteomes" id="UP000564644">
    <property type="component" value="Unassembled WGS sequence"/>
</dbReference>
<dbReference type="PANTHER" id="PTHR43649:SF12">
    <property type="entry name" value="DIACETYLCHITOBIOSE BINDING PROTEIN DASA"/>
    <property type="match status" value="1"/>
</dbReference>
<dbReference type="EMBL" id="JACJVO010000033">
    <property type="protein sequence ID" value="MBB6734487.1"/>
    <property type="molecule type" value="Genomic_DNA"/>
</dbReference>
<reference evidence="3 4" key="1">
    <citation type="submission" date="2020-08" db="EMBL/GenBank/DDBJ databases">
        <title>Cohnella phylogeny.</title>
        <authorList>
            <person name="Dunlap C."/>
        </authorList>
    </citation>
    <scope>NUCLEOTIDE SEQUENCE [LARGE SCALE GENOMIC DNA]</scope>
    <source>
        <strain evidence="3 4">CBP 2801</strain>
    </source>
</reference>
<accession>A0A7X0SQX4</accession>
<feature type="signal peptide" evidence="2">
    <location>
        <begin position="1"/>
        <end position="24"/>
    </location>
</feature>
<dbReference type="AlphaFoldDB" id="A0A7X0SQX4"/>
<feature type="region of interest" description="Disordered" evidence="1">
    <location>
        <begin position="21"/>
        <end position="61"/>
    </location>
</feature>
<evidence type="ECO:0000256" key="2">
    <source>
        <dbReference type="SAM" id="SignalP"/>
    </source>
</evidence>
<evidence type="ECO:0000313" key="4">
    <source>
        <dbReference type="Proteomes" id="UP000564644"/>
    </source>
</evidence>